<dbReference type="Pfam" id="PF20120">
    <property type="entry name" value="DUF6510"/>
    <property type="match status" value="1"/>
</dbReference>
<name>A0ABX0GQH3_9ACTN</name>
<keyword evidence="2" id="KW-1185">Reference proteome</keyword>
<accession>A0ABX0GQH3</accession>
<dbReference type="InterPro" id="IPR045423">
    <property type="entry name" value="DUF6510"/>
</dbReference>
<comment type="caution">
    <text evidence="1">The sequence shown here is derived from an EMBL/GenBank/DDBJ whole genome shotgun (WGS) entry which is preliminary data.</text>
</comment>
<evidence type="ECO:0000313" key="2">
    <source>
        <dbReference type="Proteomes" id="UP000800981"/>
    </source>
</evidence>
<protein>
    <submittedName>
        <fullName evidence="1">Uncharacterized protein</fullName>
    </submittedName>
</protein>
<evidence type="ECO:0000313" key="1">
    <source>
        <dbReference type="EMBL" id="NHC12967.1"/>
    </source>
</evidence>
<proteinExistence type="predicted"/>
<organism evidence="1 2">
    <name type="scientific">Motilibacter deserti</name>
    <dbReference type="NCBI Taxonomy" id="2714956"/>
    <lineage>
        <taxon>Bacteria</taxon>
        <taxon>Bacillati</taxon>
        <taxon>Actinomycetota</taxon>
        <taxon>Actinomycetes</taxon>
        <taxon>Motilibacterales</taxon>
        <taxon>Motilibacteraceae</taxon>
        <taxon>Motilibacter</taxon>
    </lineage>
</organism>
<dbReference type="Proteomes" id="UP000800981">
    <property type="component" value="Unassembled WGS sequence"/>
</dbReference>
<dbReference type="EMBL" id="JAANNP010000001">
    <property type="protein sequence ID" value="NHC12967.1"/>
    <property type="molecule type" value="Genomic_DNA"/>
</dbReference>
<gene>
    <name evidence="1" type="ORF">G9H71_04145</name>
</gene>
<reference evidence="1 2" key="1">
    <citation type="submission" date="2020-03" db="EMBL/GenBank/DDBJ databases">
        <title>Two novel Motilibacter sp.</title>
        <authorList>
            <person name="Liu S."/>
        </authorList>
    </citation>
    <scope>NUCLEOTIDE SEQUENCE [LARGE SCALE GENOMIC DNA]</scope>
    <source>
        <strain evidence="1 2">E257</strain>
    </source>
</reference>
<sequence length="89" mass="9225">MPEPAFLDGNAAAGPLRELFTVDLTAAVGTCASCGDAGPLGGVRLFTQAPGLVGRCPGCEDVLFTLVRSERDTYLSMKGFTTLRFPTAG</sequence>